<accession>A0A8S9KU08</accession>
<gene>
    <name evidence="1" type="ORF">F2Q68_00011034</name>
</gene>
<evidence type="ECO:0000313" key="2">
    <source>
        <dbReference type="Proteomes" id="UP000712281"/>
    </source>
</evidence>
<organism evidence="1 2">
    <name type="scientific">Brassica cretica</name>
    <name type="common">Mustard</name>
    <dbReference type="NCBI Taxonomy" id="69181"/>
    <lineage>
        <taxon>Eukaryota</taxon>
        <taxon>Viridiplantae</taxon>
        <taxon>Streptophyta</taxon>
        <taxon>Embryophyta</taxon>
        <taxon>Tracheophyta</taxon>
        <taxon>Spermatophyta</taxon>
        <taxon>Magnoliopsida</taxon>
        <taxon>eudicotyledons</taxon>
        <taxon>Gunneridae</taxon>
        <taxon>Pentapetalae</taxon>
        <taxon>rosids</taxon>
        <taxon>malvids</taxon>
        <taxon>Brassicales</taxon>
        <taxon>Brassicaceae</taxon>
        <taxon>Brassiceae</taxon>
        <taxon>Brassica</taxon>
    </lineage>
</organism>
<protein>
    <submittedName>
        <fullName evidence="1">Uncharacterized protein</fullName>
    </submittedName>
</protein>
<dbReference type="SUPFAM" id="SSF48452">
    <property type="entry name" value="TPR-like"/>
    <property type="match status" value="1"/>
</dbReference>
<dbReference type="Pfam" id="PF13181">
    <property type="entry name" value="TPR_8"/>
    <property type="match status" value="1"/>
</dbReference>
<dbReference type="PANTHER" id="PTHR44203">
    <property type="entry name" value="ETO1-RELATED"/>
    <property type="match status" value="1"/>
</dbReference>
<dbReference type="Gene3D" id="1.25.40.10">
    <property type="entry name" value="Tetratricopeptide repeat domain"/>
    <property type="match status" value="1"/>
</dbReference>
<dbReference type="InterPro" id="IPR019734">
    <property type="entry name" value="TPR_rpt"/>
</dbReference>
<dbReference type="InterPro" id="IPR044631">
    <property type="entry name" value="ETO1-like"/>
</dbReference>
<dbReference type="AlphaFoldDB" id="A0A8S9KU08"/>
<sequence>MSRSVKETERKRKALEIEVHCHLPSSWIDQSDQTAVEERIQFPTFDGLDLYRWTRPQFAFLSAIRRHSRFLTFSSTKTLGSSPTSPSTVVTNGRSFDPHLDPYPLEEISLPTAMLEARVYADVNVIRPKEYWDYESLNVEWGALNNLGSIYIDCSMLDQAETAYKNAIEIKHIRAHQGLARVYFLKNQRKEACEEMRKLIEKAFSKAAAYEKRSEYCEREKAKEDLDMATTLDTLRTYPYRY</sequence>
<evidence type="ECO:0000313" key="1">
    <source>
        <dbReference type="EMBL" id="KAF2596808.1"/>
    </source>
</evidence>
<dbReference type="Proteomes" id="UP000712281">
    <property type="component" value="Unassembled WGS sequence"/>
</dbReference>
<name>A0A8S9KU08_BRACR</name>
<dbReference type="InterPro" id="IPR011990">
    <property type="entry name" value="TPR-like_helical_dom_sf"/>
</dbReference>
<proteinExistence type="predicted"/>
<dbReference type="EMBL" id="QGKW02000717">
    <property type="protein sequence ID" value="KAF2596808.1"/>
    <property type="molecule type" value="Genomic_DNA"/>
</dbReference>
<comment type="caution">
    <text evidence="1">The sequence shown here is derived from an EMBL/GenBank/DDBJ whole genome shotgun (WGS) entry which is preliminary data.</text>
</comment>
<reference evidence="1" key="1">
    <citation type="submission" date="2019-12" db="EMBL/GenBank/DDBJ databases">
        <title>Genome sequencing and annotation of Brassica cretica.</title>
        <authorList>
            <person name="Studholme D.J."/>
            <person name="Sarris P.F."/>
        </authorList>
    </citation>
    <scope>NUCLEOTIDE SEQUENCE</scope>
    <source>
        <strain evidence="1">PFS-001/15</strain>
        <tissue evidence="1">Leaf</tissue>
    </source>
</reference>
<dbReference type="PANTHER" id="PTHR44203:SF3">
    <property type="entry name" value="ETO1-LIKE PROTEIN 2"/>
    <property type="match status" value="1"/>
</dbReference>
<dbReference type="GO" id="GO:0010105">
    <property type="term" value="P:negative regulation of ethylene-activated signaling pathway"/>
    <property type="evidence" value="ECO:0007669"/>
    <property type="project" value="InterPro"/>
</dbReference>